<dbReference type="RefSeq" id="XP_040689399.1">
    <property type="nucleotide sequence ID" value="XM_040828200.1"/>
</dbReference>
<dbReference type="PANTHER" id="PTHR24113:SF16">
    <property type="match status" value="1"/>
</dbReference>
<dbReference type="Gene3D" id="3.80.10.10">
    <property type="entry name" value="Ribonuclease Inhibitor"/>
    <property type="match status" value="2"/>
</dbReference>
<accession>A0A1L9RLG1</accession>
<reference evidence="3" key="1">
    <citation type="journal article" date="2017" name="Genome Biol.">
        <title>Comparative genomics reveals high biological diversity and specific adaptations in the industrially and medically important fungal genus Aspergillus.</title>
        <authorList>
            <person name="de Vries R.P."/>
            <person name="Riley R."/>
            <person name="Wiebenga A."/>
            <person name="Aguilar-Osorio G."/>
            <person name="Amillis S."/>
            <person name="Uchima C.A."/>
            <person name="Anderluh G."/>
            <person name="Asadollahi M."/>
            <person name="Askin M."/>
            <person name="Barry K."/>
            <person name="Battaglia E."/>
            <person name="Bayram O."/>
            <person name="Benocci T."/>
            <person name="Braus-Stromeyer S.A."/>
            <person name="Caldana C."/>
            <person name="Canovas D."/>
            <person name="Cerqueira G.C."/>
            <person name="Chen F."/>
            <person name="Chen W."/>
            <person name="Choi C."/>
            <person name="Clum A."/>
            <person name="Dos Santos R.A."/>
            <person name="Damasio A.R."/>
            <person name="Diallinas G."/>
            <person name="Emri T."/>
            <person name="Fekete E."/>
            <person name="Flipphi M."/>
            <person name="Freyberg S."/>
            <person name="Gallo A."/>
            <person name="Gournas C."/>
            <person name="Habgood R."/>
            <person name="Hainaut M."/>
            <person name="Harispe M.L."/>
            <person name="Henrissat B."/>
            <person name="Hilden K.S."/>
            <person name="Hope R."/>
            <person name="Hossain A."/>
            <person name="Karabika E."/>
            <person name="Karaffa L."/>
            <person name="Karanyi Z."/>
            <person name="Krasevec N."/>
            <person name="Kuo A."/>
            <person name="Kusch H."/>
            <person name="LaButti K."/>
            <person name="Lagendijk E.L."/>
            <person name="Lapidus A."/>
            <person name="Levasseur A."/>
            <person name="Lindquist E."/>
            <person name="Lipzen A."/>
            <person name="Logrieco A.F."/>
            <person name="MacCabe A."/>
            <person name="Maekelae M.R."/>
            <person name="Malavazi I."/>
            <person name="Melin P."/>
            <person name="Meyer V."/>
            <person name="Mielnichuk N."/>
            <person name="Miskei M."/>
            <person name="Molnar A.P."/>
            <person name="Mule G."/>
            <person name="Ngan C.Y."/>
            <person name="Orejas M."/>
            <person name="Orosz E."/>
            <person name="Ouedraogo J.P."/>
            <person name="Overkamp K.M."/>
            <person name="Park H.-S."/>
            <person name="Perrone G."/>
            <person name="Piumi F."/>
            <person name="Punt P.J."/>
            <person name="Ram A.F."/>
            <person name="Ramon A."/>
            <person name="Rauscher S."/>
            <person name="Record E."/>
            <person name="Riano-Pachon D.M."/>
            <person name="Robert V."/>
            <person name="Roehrig J."/>
            <person name="Ruller R."/>
            <person name="Salamov A."/>
            <person name="Salih N.S."/>
            <person name="Samson R.A."/>
            <person name="Sandor E."/>
            <person name="Sanguinetti M."/>
            <person name="Schuetze T."/>
            <person name="Sepcic K."/>
            <person name="Shelest E."/>
            <person name="Sherlock G."/>
            <person name="Sophianopoulou V."/>
            <person name="Squina F.M."/>
            <person name="Sun H."/>
            <person name="Susca A."/>
            <person name="Todd R.B."/>
            <person name="Tsang A."/>
            <person name="Unkles S.E."/>
            <person name="van de Wiele N."/>
            <person name="van Rossen-Uffink D."/>
            <person name="Oliveira J.V."/>
            <person name="Vesth T.C."/>
            <person name="Visser J."/>
            <person name="Yu J.-H."/>
            <person name="Zhou M."/>
            <person name="Andersen M.R."/>
            <person name="Archer D.B."/>
            <person name="Baker S.E."/>
            <person name="Benoit I."/>
            <person name="Brakhage A.A."/>
            <person name="Braus G.H."/>
            <person name="Fischer R."/>
            <person name="Frisvad J.C."/>
            <person name="Goldman G.H."/>
            <person name="Houbraken J."/>
            <person name="Oakley B."/>
            <person name="Pocsi I."/>
            <person name="Scazzocchio C."/>
            <person name="Seiboth B."/>
            <person name="vanKuyk P.A."/>
            <person name="Wortman J."/>
            <person name="Dyer P.S."/>
            <person name="Grigoriev I.V."/>
        </authorList>
    </citation>
    <scope>NUCLEOTIDE SEQUENCE [LARGE SCALE GENOMIC DNA]</scope>
    <source>
        <strain evidence="3">DTO 134E9</strain>
    </source>
</reference>
<protein>
    <recommendedName>
        <fullName evidence="4">RNI-like protein</fullName>
    </recommendedName>
</protein>
<evidence type="ECO:0000313" key="3">
    <source>
        <dbReference type="Proteomes" id="UP000184383"/>
    </source>
</evidence>
<dbReference type="GeneID" id="63744048"/>
<feature type="compositionally biased region" description="Basic and acidic residues" evidence="1">
    <location>
        <begin position="105"/>
        <end position="121"/>
    </location>
</feature>
<feature type="region of interest" description="Disordered" evidence="1">
    <location>
        <begin position="101"/>
        <end position="121"/>
    </location>
</feature>
<gene>
    <name evidence="2" type="ORF">ASPWEDRAFT_110735</name>
</gene>
<dbReference type="STRING" id="1073089.A0A1L9RLG1"/>
<evidence type="ECO:0000313" key="2">
    <source>
        <dbReference type="EMBL" id="OJJ35723.1"/>
    </source>
</evidence>
<dbReference type="Proteomes" id="UP000184383">
    <property type="component" value="Unassembled WGS sequence"/>
</dbReference>
<dbReference type="AlphaFoldDB" id="A0A1L9RLG1"/>
<dbReference type="SUPFAM" id="SSF52047">
    <property type="entry name" value="RNI-like"/>
    <property type="match status" value="1"/>
</dbReference>
<dbReference type="PANTHER" id="PTHR24113">
    <property type="entry name" value="RAN GTPASE-ACTIVATING PROTEIN 1"/>
    <property type="match status" value="1"/>
</dbReference>
<evidence type="ECO:0008006" key="4">
    <source>
        <dbReference type="Google" id="ProtNLM"/>
    </source>
</evidence>
<dbReference type="OrthoDB" id="333024at2759"/>
<organism evidence="2 3">
    <name type="scientific">Aspergillus wentii DTO 134E9</name>
    <dbReference type="NCBI Taxonomy" id="1073089"/>
    <lineage>
        <taxon>Eukaryota</taxon>
        <taxon>Fungi</taxon>
        <taxon>Dikarya</taxon>
        <taxon>Ascomycota</taxon>
        <taxon>Pezizomycotina</taxon>
        <taxon>Eurotiomycetes</taxon>
        <taxon>Eurotiomycetidae</taxon>
        <taxon>Eurotiales</taxon>
        <taxon>Aspergillaceae</taxon>
        <taxon>Aspergillus</taxon>
        <taxon>Aspergillus subgen. Cremei</taxon>
    </lineage>
</organism>
<dbReference type="InterPro" id="IPR001611">
    <property type="entry name" value="Leu-rich_rpt"/>
</dbReference>
<dbReference type="EMBL" id="KV878212">
    <property type="protein sequence ID" value="OJJ35723.1"/>
    <property type="molecule type" value="Genomic_DNA"/>
</dbReference>
<sequence>MASAATITPQVISLHEHSIENTDLMDEAAKWATVIRSNLTKLQNDEEILAVPCSVRSRTRPTTLAPLIASLIYPAPVGSFAQVVNYERDVATLKEALRLQKRHHEGSMHHKNPSEKGRRPRWSDRILAQGPWDQIATAEMLKGVRSLPMPVDISNAESLSPFFNHLRLGGSNEVVSDTAGNGQETVEPYYNLPMLEFEKGVLFADRRMDLCKMALGPPNVSTLMQSLRNNTFVQHFLLGNNIIGPTGARAIADFILEFPCRIDTWYLAGNCIDSHSFSLIADALVKSTAVTNLWLKRNPLGPGSTDSIFRLIANTPNLRTLDLDQTELGDAGVVALFNKLATYSPSIPLSLKAIYLSGVGISIAACEAMASYLASPHCGLTSLYMSNNPIGDAGARALAAGLQHNRSIQRLCLQSIGLTGTGARVLISSLHNHPTIQTLDIGQSYSTEDLGVRFNYLASVDTITALTVLLTTSSAPLTYLNLGPQPIDTTTAIPLVSAALQSKSILHLSLKPLIPSERPKEDIQYQRLTKALFSHNLSNIRTHYNNPNMTYKEWDDDLKRWCVSDETSVRKIDSVYRNRAAQKARKGEEVLNKWLDEKDKAIVEEVMYGKW</sequence>
<keyword evidence="3" id="KW-1185">Reference proteome</keyword>
<evidence type="ECO:0000256" key="1">
    <source>
        <dbReference type="SAM" id="MobiDB-lite"/>
    </source>
</evidence>
<proteinExistence type="predicted"/>
<dbReference type="InterPro" id="IPR027038">
    <property type="entry name" value="RanGap"/>
</dbReference>
<dbReference type="SMART" id="SM00368">
    <property type="entry name" value="LRR_RI"/>
    <property type="match status" value="5"/>
</dbReference>
<dbReference type="GO" id="GO:0005096">
    <property type="term" value="F:GTPase activator activity"/>
    <property type="evidence" value="ECO:0007669"/>
    <property type="project" value="InterPro"/>
</dbReference>
<dbReference type="InterPro" id="IPR032675">
    <property type="entry name" value="LRR_dom_sf"/>
</dbReference>
<dbReference type="VEuPathDB" id="FungiDB:ASPWEDRAFT_110735"/>
<dbReference type="Pfam" id="PF13516">
    <property type="entry name" value="LRR_6"/>
    <property type="match status" value="2"/>
</dbReference>
<name>A0A1L9RLG1_ASPWE</name>